<dbReference type="Proteomes" id="UP000254978">
    <property type="component" value="Unassembled WGS sequence"/>
</dbReference>
<dbReference type="InterPro" id="IPR038468">
    <property type="entry name" value="MmpS_C"/>
</dbReference>
<dbReference type="Gene3D" id="2.60.40.2880">
    <property type="entry name" value="MmpS1-5, C-terminal soluble domain"/>
    <property type="match status" value="1"/>
</dbReference>
<organism evidence="1 2">
    <name type="scientific">Mycolicibacterium tokaiense</name>
    <dbReference type="NCBI Taxonomy" id="39695"/>
    <lineage>
        <taxon>Bacteria</taxon>
        <taxon>Bacillati</taxon>
        <taxon>Actinomycetota</taxon>
        <taxon>Actinomycetes</taxon>
        <taxon>Mycobacteriales</taxon>
        <taxon>Mycobacteriaceae</taxon>
        <taxon>Mycolicibacterium</taxon>
    </lineage>
</organism>
<protein>
    <submittedName>
        <fullName evidence="1">MmpS3 protein</fullName>
    </submittedName>
</protein>
<gene>
    <name evidence="1" type="ORF">NCTC10821_01178</name>
</gene>
<evidence type="ECO:0000313" key="2">
    <source>
        <dbReference type="Proteomes" id="UP000254978"/>
    </source>
</evidence>
<reference evidence="1 2" key="1">
    <citation type="submission" date="2018-06" db="EMBL/GenBank/DDBJ databases">
        <authorList>
            <consortium name="Pathogen Informatics"/>
            <person name="Doyle S."/>
        </authorList>
    </citation>
    <scope>NUCLEOTIDE SEQUENCE [LARGE SCALE GENOMIC DNA]</scope>
    <source>
        <strain evidence="1 2">NCTC10821</strain>
    </source>
</reference>
<dbReference type="EMBL" id="UGQT01000001">
    <property type="protein sequence ID" value="STZ57674.1"/>
    <property type="molecule type" value="Genomic_DNA"/>
</dbReference>
<proteinExistence type="predicted"/>
<sequence>MIDLVSVIYTDEQGLPRTEVNVALPWSKTLVLNPGVDFESVTATSLTGQLNCAITDAAGTPVVAQNNNSMIATCTG</sequence>
<evidence type="ECO:0000313" key="1">
    <source>
        <dbReference type="EMBL" id="STZ57674.1"/>
    </source>
</evidence>
<name>A0A378TB34_9MYCO</name>
<dbReference type="AlphaFoldDB" id="A0A378TB34"/>
<accession>A0A378TB34</accession>
<keyword evidence="2" id="KW-1185">Reference proteome</keyword>